<feature type="compositionally biased region" description="Basic and acidic residues" evidence="1">
    <location>
        <begin position="363"/>
        <end position="378"/>
    </location>
</feature>
<organism evidence="3 4">
    <name type="scientific">Citrobacter freundii</name>
    <dbReference type="NCBI Taxonomy" id="546"/>
    <lineage>
        <taxon>Bacteria</taxon>
        <taxon>Pseudomonadati</taxon>
        <taxon>Pseudomonadota</taxon>
        <taxon>Gammaproteobacteria</taxon>
        <taxon>Enterobacterales</taxon>
        <taxon>Enterobacteriaceae</taxon>
        <taxon>Citrobacter</taxon>
        <taxon>Citrobacter freundii complex</taxon>
    </lineage>
</organism>
<proteinExistence type="predicted"/>
<dbReference type="AlphaFoldDB" id="A0AAN4ETA2"/>
<dbReference type="RefSeq" id="WP_049001330.1">
    <property type="nucleotide sequence ID" value="NZ_CADCYN010000001.1"/>
</dbReference>
<feature type="region of interest" description="Disordered" evidence="1">
    <location>
        <begin position="354"/>
        <end position="378"/>
    </location>
</feature>
<evidence type="ECO:0000313" key="3">
    <source>
        <dbReference type="EMBL" id="EMM7455833.1"/>
    </source>
</evidence>
<gene>
    <name evidence="3" type="ORF">P7U51_000272</name>
</gene>
<reference evidence="3" key="1">
    <citation type="submission" date="2024-02" db="EMBL/GenBank/DDBJ databases">
        <authorList>
            <consortium name="Clinical and Environmental Microbiology Branch: Whole genome sequencing antimicrobial resistance pathogens in the healthcare setting"/>
        </authorList>
    </citation>
    <scope>NUCLEOTIDE SEQUENCE</scope>
    <source>
        <strain evidence="3">Whole organism</strain>
    </source>
</reference>
<accession>A0AAN4ETA2</accession>
<evidence type="ECO:0000259" key="2">
    <source>
        <dbReference type="Pfam" id="PF09937"/>
    </source>
</evidence>
<evidence type="ECO:0000313" key="4">
    <source>
        <dbReference type="Proteomes" id="UP001169574"/>
    </source>
</evidence>
<sequence length="378" mass="43064">MEIFNAAKHTAADTFTATDKEGREHLVVVIKATYKIPAHNQYPRPLLPAQPLIESDIYVGEPGYSAVLYEADYVRYKIKCDVLFNAQTYFTSTENKYQKEVRAVVGTIDKTLAVTGPRCWQQQKSRWIISEPQYVTAVSLHYGNAFGGEYIWQDAHGNEQRDIFIHNLVGTGYGDAKNKTSLINCRLPQVELLQDVVTSPDSRPAPGAFSVQPRNHPTRLQYAGTYDEYWLKEVSPFLPEDFDERYFQSAPPDQQTEYIRGGEKIMLVNMHKERPVIEFQLPHFGQIPVRILTMDYEEYELTPVVDTLYFEPDEERFSVVWRTSMPLKRRIQEIHTVAIGAVGKAWWQQRAAGGSGNCGGCKGKSDESKQVVAKKRGD</sequence>
<dbReference type="EMBL" id="ABLGCN030000001">
    <property type="protein sequence ID" value="EMM7455833.1"/>
    <property type="molecule type" value="Genomic_DNA"/>
</dbReference>
<dbReference type="InterPro" id="IPR018683">
    <property type="entry name" value="DUF2169"/>
</dbReference>
<dbReference type="Pfam" id="PF09937">
    <property type="entry name" value="DUF2169"/>
    <property type="match status" value="1"/>
</dbReference>
<dbReference type="Proteomes" id="UP001169574">
    <property type="component" value="Unassembled WGS sequence"/>
</dbReference>
<protein>
    <submittedName>
        <fullName evidence="3">DUF2169 domain-containing protein</fullName>
    </submittedName>
</protein>
<comment type="caution">
    <text evidence="3">The sequence shown here is derived from an EMBL/GenBank/DDBJ whole genome shotgun (WGS) entry which is preliminary data.</text>
</comment>
<feature type="domain" description="DUF2169" evidence="2">
    <location>
        <begin position="21"/>
        <end position="322"/>
    </location>
</feature>
<name>A0AAN4ETA2_CITFR</name>
<evidence type="ECO:0000256" key="1">
    <source>
        <dbReference type="SAM" id="MobiDB-lite"/>
    </source>
</evidence>